<dbReference type="Gene3D" id="1.10.3730.10">
    <property type="entry name" value="ProC C-terminal domain-like"/>
    <property type="match status" value="1"/>
</dbReference>
<dbReference type="GO" id="GO:0004735">
    <property type="term" value="F:pyrroline-5-carboxylate reductase activity"/>
    <property type="evidence" value="ECO:0007669"/>
    <property type="project" value="UniProtKB-UniRule"/>
</dbReference>
<evidence type="ECO:0000313" key="15">
    <source>
        <dbReference type="EMBL" id="SKA59781.1"/>
    </source>
</evidence>
<dbReference type="UniPathway" id="UPA00098">
    <property type="reaction ID" value="UER00361"/>
</dbReference>
<dbReference type="PANTHER" id="PTHR11645:SF0">
    <property type="entry name" value="PYRROLINE-5-CARBOXYLATE REDUCTASE 3"/>
    <property type="match status" value="1"/>
</dbReference>
<proteinExistence type="inferred from homology"/>
<dbReference type="Pfam" id="PF03807">
    <property type="entry name" value="F420_oxidored"/>
    <property type="match status" value="1"/>
</dbReference>
<accession>A0A1T4V5G8</accession>
<feature type="binding site" evidence="11">
    <location>
        <begin position="67"/>
        <end position="70"/>
    </location>
    <ligand>
        <name>NADP(+)</name>
        <dbReference type="ChEBI" id="CHEBI:58349"/>
    </ligand>
</feature>
<dbReference type="PROSITE" id="PS00521">
    <property type="entry name" value="P5CR"/>
    <property type="match status" value="1"/>
</dbReference>
<keyword evidence="5 9" id="KW-0641">Proline biosynthesis</keyword>
<keyword evidence="6 9" id="KW-0521">NADP</keyword>
<comment type="function">
    <text evidence="8 9">Catalyzes the reduction of 1-pyrroline-5-carboxylate (PCA) to L-proline.</text>
</comment>
<sequence>MYQFGFIGMGNMGYAILKGLLNQVSSDDIIIADVNKERVEEVSKETGVDVATSNAECANKAKYIVLAIKPQFFDGVLKNIENVVTEEKVIISIAPGKTIDFIKEKLMFKPKVVRAMPNTPALIGEGMTGVCYDEKELYVDEVNTINTFFKSFGVMAKVDEKLIGAVTSVSGCSPAFVYMFIESMADGAVKLGMSRTDAYKFAAQTVMGSAKMVLETGKHPGELKDMVCSPGGATICGVAALEEYGFRNAVIKASDACYDKFK</sequence>
<reference evidence="15 16" key="1">
    <citation type="submission" date="2017-02" db="EMBL/GenBank/DDBJ databases">
        <authorList>
            <person name="Peterson S.W."/>
        </authorList>
    </citation>
    <scope>NUCLEOTIDE SEQUENCE [LARGE SCALE GENOMIC DNA]</scope>
    <source>
        <strain evidence="15 16">ATCC 35992</strain>
    </source>
</reference>
<evidence type="ECO:0000256" key="6">
    <source>
        <dbReference type="ARBA" id="ARBA00022857"/>
    </source>
</evidence>
<keyword evidence="16" id="KW-1185">Reference proteome</keyword>
<comment type="subcellular location">
    <subcellularLocation>
        <location evidence="1 9">Cytoplasm</location>
    </subcellularLocation>
</comment>
<dbReference type="InterPro" id="IPR028939">
    <property type="entry name" value="P5C_Rdtase_cat_N"/>
</dbReference>
<comment type="catalytic activity">
    <reaction evidence="9 12">
        <text>L-proline + NADP(+) = (S)-1-pyrroline-5-carboxylate + NADPH + 2 H(+)</text>
        <dbReference type="Rhea" id="RHEA:14109"/>
        <dbReference type="ChEBI" id="CHEBI:15378"/>
        <dbReference type="ChEBI" id="CHEBI:17388"/>
        <dbReference type="ChEBI" id="CHEBI:57783"/>
        <dbReference type="ChEBI" id="CHEBI:58349"/>
        <dbReference type="ChEBI" id="CHEBI:60039"/>
        <dbReference type="EC" id="1.5.1.2"/>
    </reaction>
</comment>
<evidence type="ECO:0000256" key="8">
    <source>
        <dbReference type="ARBA" id="ARBA00058118"/>
    </source>
</evidence>
<evidence type="ECO:0000256" key="4">
    <source>
        <dbReference type="ARBA" id="ARBA00022605"/>
    </source>
</evidence>
<dbReference type="NCBIfam" id="TIGR00112">
    <property type="entry name" value="proC"/>
    <property type="match status" value="1"/>
</dbReference>
<comment type="pathway">
    <text evidence="9 12">Amino-acid biosynthesis; L-proline biosynthesis; L-proline from L-glutamate 5-semialdehyde: step 1/1.</text>
</comment>
<dbReference type="Gene3D" id="3.40.50.720">
    <property type="entry name" value="NAD(P)-binding Rossmann-like Domain"/>
    <property type="match status" value="1"/>
</dbReference>
<evidence type="ECO:0000256" key="2">
    <source>
        <dbReference type="ARBA" id="ARBA00005525"/>
    </source>
</evidence>
<dbReference type="HAMAP" id="MF_01925">
    <property type="entry name" value="P5C_reductase"/>
    <property type="match status" value="1"/>
</dbReference>
<dbReference type="InterPro" id="IPR000304">
    <property type="entry name" value="Pyrroline-COOH_reductase"/>
</dbReference>
<dbReference type="STRING" id="39495.SAMN02745111_00073"/>
<dbReference type="InterPro" id="IPR008927">
    <property type="entry name" value="6-PGluconate_DH-like_C_sf"/>
</dbReference>
<evidence type="ECO:0000256" key="10">
    <source>
        <dbReference type="NCBIfam" id="TIGR00112"/>
    </source>
</evidence>
<dbReference type="InterPro" id="IPR029036">
    <property type="entry name" value="P5CR_dimer"/>
</dbReference>
<evidence type="ECO:0000256" key="7">
    <source>
        <dbReference type="ARBA" id="ARBA00023002"/>
    </source>
</evidence>
<feature type="binding site" evidence="11">
    <location>
        <position position="54"/>
    </location>
    <ligand>
        <name>NADPH</name>
        <dbReference type="ChEBI" id="CHEBI:57783"/>
    </ligand>
</feature>
<evidence type="ECO:0000256" key="1">
    <source>
        <dbReference type="ARBA" id="ARBA00004496"/>
    </source>
</evidence>
<dbReference type="EC" id="1.5.1.2" evidence="9 10"/>
<name>A0A1T4V5G8_9FIRM</name>
<comment type="catalytic activity">
    <reaction evidence="9">
        <text>L-proline + NAD(+) = (S)-1-pyrroline-5-carboxylate + NADH + 2 H(+)</text>
        <dbReference type="Rhea" id="RHEA:14105"/>
        <dbReference type="ChEBI" id="CHEBI:15378"/>
        <dbReference type="ChEBI" id="CHEBI:17388"/>
        <dbReference type="ChEBI" id="CHEBI:57540"/>
        <dbReference type="ChEBI" id="CHEBI:57945"/>
        <dbReference type="ChEBI" id="CHEBI:60039"/>
        <dbReference type="EC" id="1.5.1.2"/>
    </reaction>
</comment>
<feature type="domain" description="Pyrroline-5-carboxylate reductase dimerisation" evidence="14">
    <location>
        <begin position="160"/>
        <end position="261"/>
    </location>
</feature>
<dbReference type="AlphaFoldDB" id="A0A1T4V5G8"/>
<evidence type="ECO:0000256" key="9">
    <source>
        <dbReference type="HAMAP-Rule" id="MF_01925"/>
    </source>
</evidence>
<feature type="binding site" evidence="11">
    <location>
        <begin position="7"/>
        <end position="12"/>
    </location>
    <ligand>
        <name>NADP(+)</name>
        <dbReference type="ChEBI" id="CHEBI:58349"/>
    </ligand>
</feature>
<dbReference type="FunFam" id="3.40.50.720:FF:000190">
    <property type="entry name" value="Pyrroline-5-carboxylate reductase"/>
    <property type="match status" value="1"/>
</dbReference>
<dbReference type="EMBL" id="FUXZ01000002">
    <property type="protein sequence ID" value="SKA59781.1"/>
    <property type="molecule type" value="Genomic_DNA"/>
</dbReference>
<evidence type="ECO:0000256" key="12">
    <source>
        <dbReference type="RuleBase" id="RU003903"/>
    </source>
</evidence>
<organism evidence="15 16">
    <name type="scientific">Eubacterium uniforme</name>
    <dbReference type="NCBI Taxonomy" id="39495"/>
    <lineage>
        <taxon>Bacteria</taxon>
        <taxon>Bacillati</taxon>
        <taxon>Bacillota</taxon>
        <taxon>Clostridia</taxon>
        <taxon>Eubacteriales</taxon>
        <taxon>Eubacteriaceae</taxon>
        <taxon>Eubacterium</taxon>
    </lineage>
</organism>
<evidence type="ECO:0000256" key="3">
    <source>
        <dbReference type="ARBA" id="ARBA00022490"/>
    </source>
</evidence>
<evidence type="ECO:0000313" key="16">
    <source>
        <dbReference type="Proteomes" id="UP000190814"/>
    </source>
</evidence>
<dbReference type="OrthoDB" id="9805754at2"/>
<evidence type="ECO:0000256" key="11">
    <source>
        <dbReference type="PIRSR" id="PIRSR000193-1"/>
    </source>
</evidence>
<dbReference type="GO" id="GO:0055129">
    <property type="term" value="P:L-proline biosynthetic process"/>
    <property type="evidence" value="ECO:0007669"/>
    <property type="project" value="UniProtKB-UniRule"/>
</dbReference>
<dbReference type="InterPro" id="IPR053790">
    <property type="entry name" value="P5CR-like_CS"/>
</dbReference>
<keyword evidence="7 9" id="KW-0560">Oxidoreductase</keyword>
<feature type="domain" description="Pyrroline-5-carboxylate reductase catalytic N-terminal" evidence="13">
    <location>
        <begin position="4"/>
        <end position="95"/>
    </location>
</feature>
<dbReference type="InterPro" id="IPR036291">
    <property type="entry name" value="NAD(P)-bd_dom_sf"/>
</dbReference>
<keyword evidence="4 9" id="KW-0028">Amino-acid biosynthesis</keyword>
<dbReference type="GO" id="GO:0005737">
    <property type="term" value="C:cytoplasm"/>
    <property type="evidence" value="ECO:0007669"/>
    <property type="project" value="UniProtKB-SubCell"/>
</dbReference>
<dbReference type="RefSeq" id="WP_078764972.1">
    <property type="nucleotide sequence ID" value="NZ_FUXZ01000002.1"/>
</dbReference>
<comment type="similarity">
    <text evidence="2 9 12">Belongs to the pyrroline-5-carboxylate reductase family.</text>
</comment>
<dbReference type="PIRSF" id="PIRSF000193">
    <property type="entry name" value="Pyrrol-5-carb_rd"/>
    <property type="match status" value="1"/>
</dbReference>
<gene>
    <name evidence="9" type="primary">proC</name>
    <name evidence="15" type="ORF">SAMN02745111_00073</name>
</gene>
<dbReference type="Proteomes" id="UP000190814">
    <property type="component" value="Unassembled WGS sequence"/>
</dbReference>
<dbReference type="PANTHER" id="PTHR11645">
    <property type="entry name" value="PYRROLINE-5-CARBOXYLATE REDUCTASE"/>
    <property type="match status" value="1"/>
</dbReference>
<evidence type="ECO:0000259" key="14">
    <source>
        <dbReference type="Pfam" id="PF14748"/>
    </source>
</evidence>
<dbReference type="FunFam" id="1.10.3730.10:FF:000001">
    <property type="entry name" value="Pyrroline-5-carboxylate reductase"/>
    <property type="match status" value="1"/>
</dbReference>
<dbReference type="Pfam" id="PF14748">
    <property type="entry name" value="P5CR_dimer"/>
    <property type="match status" value="1"/>
</dbReference>
<dbReference type="SUPFAM" id="SSF51735">
    <property type="entry name" value="NAD(P)-binding Rossmann-fold domains"/>
    <property type="match status" value="1"/>
</dbReference>
<evidence type="ECO:0000256" key="5">
    <source>
        <dbReference type="ARBA" id="ARBA00022650"/>
    </source>
</evidence>
<dbReference type="SUPFAM" id="SSF48179">
    <property type="entry name" value="6-phosphogluconate dehydrogenase C-terminal domain-like"/>
    <property type="match status" value="1"/>
</dbReference>
<keyword evidence="3 9" id="KW-0963">Cytoplasm</keyword>
<protein>
    <recommendedName>
        <fullName evidence="9 10">Pyrroline-5-carboxylate reductase</fullName>
        <shortName evidence="9">P5C reductase</shortName>
        <shortName evidence="9">P5CR</shortName>
        <ecNumber evidence="9 10">1.5.1.2</ecNumber>
    </recommendedName>
    <alternativeName>
        <fullName evidence="9">PCA reductase</fullName>
    </alternativeName>
</protein>
<evidence type="ECO:0000259" key="13">
    <source>
        <dbReference type="Pfam" id="PF03807"/>
    </source>
</evidence>